<feature type="domain" description="IclR-ED" evidence="5">
    <location>
        <begin position="71"/>
        <end position="255"/>
    </location>
</feature>
<evidence type="ECO:0000256" key="1">
    <source>
        <dbReference type="ARBA" id="ARBA00023015"/>
    </source>
</evidence>
<gene>
    <name evidence="6" type="ORF">C2R22_07935</name>
</gene>
<dbReference type="InterPro" id="IPR011991">
    <property type="entry name" value="ArsR-like_HTH"/>
</dbReference>
<keyword evidence="7" id="KW-1185">Reference proteome</keyword>
<dbReference type="Proteomes" id="UP000236584">
    <property type="component" value="Chromosome"/>
</dbReference>
<dbReference type="InterPro" id="IPR036388">
    <property type="entry name" value="WH-like_DNA-bd_sf"/>
</dbReference>
<organism evidence="6 7">
    <name type="scientific">Salinigranum rubrum</name>
    <dbReference type="NCBI Taxonomy" id="755307"/>
    <lineage>
        <taxon>Archaea</taxon>
        <taxon>Methanobacteriati</taxon>
        <taxon>Methanobacteriota</taxon>
        <taxon>Stenosarchaea group</taxon>
        <taxon>Halobacteria</taxon>
        <taxon>Halobacteriales</taxon>
        <taxon>Haloferacaceae</taxon>
        <taxon>Salinigranum</taxon>
    </lineage>
</organism>
<dbReference type="Gene3D" id="3.30.450.40">
    <property type="match status" value="1"/>
</dbReference>
<dbReference type="CDD" id="cd00090">
    <property type="entry name" value="HTH_ARSR"/>
    <property type="match status" value="1"/>
</dbReference>
<keyword evidence="2" id="KW-0238">DNA-binding</keyword>
<reference evidence="6 7" key="1">
    <citation type="submission" date="2018-01" db="EMBL/GenBank/DDBJ databases">
        <title>Complete genome sequence of Salinigranum rubrum GX10T, an extremely halophilic archaeon isolated from a marine solar saltern.</title>
        <authorList>
            <person name="Han S."/>
        </authorList>
    </citation>
    <scope>NUCLEOTIDE SEQUENCE [LARGE SCALE GENOMIC DNA]</scope>
    <source>
        <strain evidence="6 7">GX10</strain>
    </source>
</reference>
<dbReference type="SMART" id="SM00346">
    <property type="entry name" value="HTH_ICLR"/>
    <property type="match status" value="1"/>
</dbReference>
<name>A0A2I8VI40_9EURY</name>
<dbReference type="InterPro" id="IPR029016">
    <property type="entry name" value="GAF-like_dom_sf"/>
</dbReference>
<dbReference type="PROSITE" id="PS51078">
    <property type="entry name" value="ICLR_ED"/>
    <property type="match status" value="1"/>
</dbReference>
<dbReference type="InterPro" id="IPR014757">
    <property type="entry name" value="Tscrpt_reg_IclR_C"/>
</dbReference>
<evidence type="ECO:0000256" key="2">
    <source>
        <dbReference type="ARBA" id="ARBA00023125"/>
    </source>
</evidence>
<dbReference type="InterPro" id="IPR050707">
    <property type="entry name" value="HTH_MetabolicPath_Reg"/>
</dbReference>
<dbReference type="GeneID" id="35592011"/>
<dbReference type="AlphaFoldDB" id="A0A2I8VI40"/>
<proteinExistence type="predicted"/>
<dbReference type="PROSITE" id="PS51077">
    <property type="entry name" value="HTH_ICLR"/>
    <property type="match status" value="1"/>
</dbReference>
<evidence type="ECO:0000313" key="7">
    <source>
        <dbReference type="Proteomes" id="UP000236584"/>
    </source>
</evidence>
<dbReference type="Gene3D" id="1.10.10.10">
    <property type="entry name" value="Winged helix-like DNA-binding domain superfamily/Winged helix DNA-binding domain"/>
    <property type="match status" value="1"/>
</dbReference>
<evidence type="ECO:0000313" key="6">
    <source>
        <dbReference type="EMBL" id="AUV81591.1"/>
    </source>
</evidence>
<dbReference type="PANTHER" id="PTHR30136">
    <property type="entry name" value="HELIX-TURN-HELIX TRANSCRIPTIONAL REGULATOR, ICLR FAMILY"/>
    <property type="match status" value="1"/>
</dbReference>
<evidence type="ECO:0000259" key="5">
    <source>
        <dbReference type="PROSITE" id="PS51078"/>
    </source>
</evidence>
<dbReference type="KEGG" id="srub:C2R22_07935"/>
<protein>
    <submittedName>
        <fullName evidence="6">IclR family transcriptional regulator</fullName>
    </submittedName>
</protein>
<dbReference type="InterPro" id="IPR005471">
    <property type="entry name" value="Tscrpt_reg_IclR_N"/>
</dbReference>
<dbReference type="SUPFAM" id="SSF55781">
    <property type="entry name" value="GAF domain-like"/>
    <property type="match status" value="1"/>
</dbReference>
<dbReference type="OrthoDB" id="14763at2157"/>
<keyword evidence="1" id="KW-0805">Transcription regulation</keyword>
<evidence type="ECO:0000256" key="3">
    <source>
        <dbReference type="ARBA" id="ARBA00023163"/>
    </source>
</evidence>
<dbReference type="GO" id="GO:0003700">
    <property type="term" value="F:DNA-binding transcription factor activity"/>
    <property type="evidence" value="ECO:0007669"/>
    <property type="project" value="TreeGrafter"/>
</dbReference>
<evidence type="ECO:0000259" key="4">
    <source>
        <dbReference type="PROSITE" id="PS51077"/>
    </source>
</evidence>
<dbReference type="InterPro" id="IPR036390">
    <property type="entry name" value="WH_DNA-bd_sf"/>
</dbReference>
<dbReference type="PANTHER" id="PTHR30136:SF35">
    <property type="entry name" value="HTH-TYPE TRANSCRIPTIONAL REGULATOR RV1719"/>
    <property type="match status" value="1"/>
</dbReference>
<dbReference type="Pfam" id="PF01614">
    <property type="entry name" value="IclR_C"/>
    <property type="match status" value="1"/>
</dbReference>
<sequence length="256" mass="28514">MDTDDDSGGLIRAVDTTLRIVETLNDLGTAGVTELARRLDEPKSTVYNHLDTLNRRGYVVKDDDAYRLACRFLELGSMTRERYLVYRIARDEVTALAEETGELAGLVVEEHGYGVFLHRAKGNQAVHVDTHVGKRIHLHGAALGKAMLAFSSAEHVHEVIDRRGLPALTDHTLTDEDALFDELERIREEEVAFDDEERINGLRSVAVPLRTDEGDVLGAISVAGPTSRLRGDRFRSELPDRLRSAANVIELNITYL</sequence>
<dbReference type="GO" id="GO:0045892">
    <property type="term" value="P:negative regulation of DNA-templated transcription"/>
    <property type="evidence" value="ECO:0007669"/>
    <property type="project" value="TreeGrafter"/>
</dbReference>
<dbReference type="GO" id="GO:0003677">
    <property type="term" value="F:DNA binding"/>
    <property type="evidence" value="ECO:0007669"/>
    <property type="project" value="UniProtKB-KW"/>
</dbReference>
<dbReference type="SUPFAM" id="SSF46785">
    <property type="entry name" value="Winged helix' DNA-binding domain"/>
    <property type="match status" value="1"/>
</dbReference>
<dbReference type="RefSeq" id="WP_103425279.1">
    <property type="nucleotide sequence ID" value="NZ_CP026309.1"/>
</dbReference>
<dbReference type="Pfam" id="PF09339">
    <property type="entry name" value="HTH_IclR"/>
    <property type="match status" value="1"/>
</dbReference>
<feature type="domain" description="HTH iclR-type" evidence="4">
    <location>
        <begin position="11"/>
        <end position="70"/>
    </location>
</feature>
<dbReference type="EMBL" id="CP026309">
    <property type="protein sequence ID" value="AUV81591.1"/>
    <property type="molecule type" value="Genomic_DNA"/>
</dbReference>
<keyword evidence="3" id="KW-0804">Transcription</keyword>
<accession>A0A2I8VI40</accession>